<organism evidence="2 3">
    <name type="scientific">Pseudomonas fluorescens</name>
    <dbReference type="NCBI Taxonomy" id="294"/>
    <lineage>
        <taxon>Bacteria</taxon>
        <taxon>Pseudomonadati</taxon>
        <taxon>Pseudomonadota</taxon>
        <taxon>Gammaproteobacteria</taxon>
        <taxon>Pseudomonadales</taxon>
        <taxon>Pseudomonadaceae</taxon>
        <taxon>Pseudomonas</taxon>
    </lineage>
</organism>
<reference evidence="2 3" key="1">
    <citation type="submission" date="2018-03" db="EMBL/GenBank/DDBJ databases">
        <title>Complete genome sequence of Pseudomonas fluorescens sp. G7.</title>
        <authorList>
            <person name="Gao C.-H."/>
            <person name="Li Z."/>
            <person name="Cai P."/>
        </authorList>
    </citation>
    <scope>NUCLEOTIDE SEQUENCE [LARGE SCALE GENOMIC DNA]</scope>
    <source>
        <strain evidence="2 3">G7</strain>
    </source>
</reference>
<sequence>MKSGSHRGAEVNTAITMRFTLENVTGPDETKFGSSVALLKNFVNVVDDSNMGLLEWIGSIFSSAYYLVAGAPDWKRNMFTQNLALIYTPTYTTCKLDNPGLTVSLPEVGISSLTAGSRIGYTPFNLNFSCDNLRGMGSRTAWLTFSSLVLTWALGIPIWLINAPCSARSRNHAGCCKQPIGARDIFTIIDGTRTSDFDSQIATRYL</sequence>
<accession>A0A7Z3C5J1</accession>
<name>A0A7Z3C5J1_PSEFL</name>
<protein>
    <submittedName>
        <fullName evidence="2">Uncharacterized protein</fullName>
    </submittedName>
</protein>
<gene>
    <name evidence="2" type="ORF">C6Y56_14475</name>
</gene>
<dbReference type="InterPro" id="IPR008966">
    <property type="entry name" value="Adhesion_dom_sf"/>
</dbReference>
<evidence type="ECO:0000313" key="2">
    <source>
        <dbReference type="EMBL" id="QJP95730.1"/>
    </source>
</evidence>
<dbReference type="EMBL" id="CP027561">
    <property type="protein sequence ID" value="QJP95730.1"/>
    <property type="molecule type" value="Genomic_DNA"/>
</dbReference>
<proteinExistence type="predicted"/>
<evidence type="ECO:0000256" key="1">
    <source>
        <dbReference type="SAM" id="Phobius"/>
    </source>
</evidence>
<dbReference type="Proteomes" id="UP000501669">
    <property type="component" value="Chromosome"/>
</dbReference>
<dbReference type="SUPFAM" id="SSF49401">
    <property type="entry name" value="Bacterial adhesins"/>
    <property type="match status" value="1"/>
</dbReference>
<keyword evidence="1" id="KW-0472">Membrane</keyword>
<evidence type="ECO:0000313" key="3">
    <source>
        <dbReference type="Proteomes" id="UP000501669"/>
    </source>
</evidence>
<feature type="transmembrane region" description="Helical" evidence="1">
    <location>
        <begin position="141"/>
        <end position="161"/>
    </location>
</feature>
<dbReference type="AlphaFoldDB" id="A0A7Z3C5J1"/>
<keyword evidence="1" id="KW-0812">Transmembrane</keyword>
<keyword evidence="1" id="KW-1133">Transmembrane helix</keyword>